<dbReference type="RefSeq" id="WP_205378889.1">
    <property type="nucleotide sequence ID" value="NZ_JAFEJA010000003.1"/>
</dbReference>
<name>A0ABS2V554_9ACTN</name>
<proteinExistence type="predicted"/>
<keyword evidence="2" id="KW-0614">Plasmid</keyword>
<comment type="caution">
    <text evidence="2">The sequence shown here is derived from an EMBL/GenBank/DDBJ whole genome shotgun (WGS) entry which is preliminary data.</text>
</comment>
<keyword evidence="3" id="KW-1185">Reference proteome</keyword>
<feature type="compositionally biased region" description="Polar residues" evidence="1">
    <location>
        <begin position="99"/>
        <end position="109"/>
    </location>
</feature>
<protein>
    <submittedName>
        <fullName evidence="2">Uncharacterized protein</fullName>
    </submittedName>
</protein>
<dbReference type="Gene3D" id="3.40.50.300">
    <property type="entry name" value="P-loop containing nucleotide triphosphate hydrolases"/>
    <property type="match status" value="1"/>
</dbReference>
<evidence type="ECO:0000313" key="3">
    <source>
        <dbReference type="Proteomes" id="UP000664109"/>
    </source>
</evidence>
<organism evidence="2 3">
    <name type="scientific">Streptomyces zhihengii</name>
    <dbReference type="NCBI Taxonomy" id="1818004"/>
    <lineage>
        <taxon>Bacteria</taxon>
        <taxon>Bacillati</taxon>
        <taxon>Actinomycetota</taxon>
        <taxon>Actinomycetes</taxon>
        <taxon>Kitasatosporales</taxon>
        <taxon>Streptomycetaceae</taxon>
        <taxon>Streptomyces</taxon>
    </lineage>
</organism>
<dbReference type="Proteomes" id="UP000664109">
    <property type="component" value="Unassembled WGS sequence"/>
</dbReference>
<reference evidence="2 3" key="1">
    <citation type="journal article" date="2016" name="Arch. Microbiol.">
        <title>Streptomyces zhihengii sp. nov., isolated from rhizospheric soil of Psammosilene tunicoides.</title>
        <authorList>
            <person name="Huang M.J."/>
            <person name="Fei J.J."/>
            <person name="Salam N."/>
            <person name="Kim C.J."/>
            <person name="Hozzein W.N."/>
            <person name="Xiao M."/>
            <person name="Huang H.Q."/>
            <person name="Li W.J."/>
        </authorList>
    </citation>
    <scope>NUCLEOTIDE SEQUENCE [LARGE SCALE GENOMIC DNA]</scope>
    <source>
        <strain evidence="2 3">YIM T102</strain>
    </source>
</reference>
<evidence type="ECO:0000313" key="2">
    <source>
        <dbReference type="EMBL" id="MBM9624748.1"/>
    </source>
</evidence>
<accession>A0ABS2V554</accession>
<evidence type="ECO:0000256" key="1">
    <source>
        <dbReference type="SAM" id="MobiDB-lite"/>
    </source>
</evidence>
<dbReference type="EMBL" id="JAFEJA010000003">
    <property type="protein sequence ID" value="MBM9624748.1"/>
    <property type="molecule type" value="Genomic_DNA"/>
</dbReference>
<feature type="region of interest" description="Disordered" evidence="1">
    <location>
        <begin position="63"/>
        <end position="109"/>
    </location>
</feature>
<dbReference type="InterPro" id="IPR027417">
    <property type="entry name" value="P-loop_NTPase"/>
</dbReference>
<sequence length="109" mass="12333">MQLRRVRIQNFRNFRDLVIEPFPTPAVVVGENGHDAITGRDGSHAATRAAIREAVMRGRKLPVAIVDHGNGPRRRRTAGEFAARAQQSMPHPRRRHLSFSGTWSLTRRC</sequence>
<geneLocation type="plasmid" evidence="2">
    <name>unnamed1</name>
</geneLocation>
<gene>
    <name evidence="2" type="ORF">JE024_40200</name>
</gene>